<dbReference type="Proteomes" id="UP000664701">
    <property type="component" value="Chromosome"/>
</dbReference>
<sequence>MDKETFIRQYSVERKQTDSLKWDALAERFGDSELLPAWVADMEFAVPETVKNALAQRAAHGVFGYSIVSKDYFNAYKGWQVRHEQTEFREEWLSFSTGVVQSLYDIIDCFTEEGDAVIIQPPVYYPFFYAIQDKHRQLVTSDIQCVNQRYVMDLEDFEQKIIDHQPKLYILCSPHNPLGRVWREEELAAVLAICEKHQVLVLSDEIHSDIVLSGHQFCSSVTVEKGRFLDNLIIVNSPSKTFNLAGLLNSHVWIPNEKLRTQYNDWAKEYKQTEFSLFGQLAAKVAYETGDDWAEGLLATIEDNYHYAKARLTAELPDVVVADLEGTYLMWVDLRAYIAPDDIKGVVQDKAKLAIDFGEWFSPEAKGFIRINLATPPTNIQQAIDQLVVAIKA</sequence>
<accession>A0ABZ2SIZ3</accession>
<evidence type="ECO:0000256" key="5">
    <source>
        <dbReference type="ARBA" id="ARBA00037974"/>
    </source>
</evidence>
<dbReference type="NCBIfam" id="TIGR04350">
    <property type="entry name" value="C_S_lyase_PatB"/>
    <property type="match status" value="1"/>
</dbReference>
<evidence type="ECO:0000256" key="3">
    <source>
        <dbReference type="ARBA" id="ARBA00022898"/>
    </source>
</evidence>
<dbReference type="InterPro" id="IPR015421">
    <property type="entry name" value="PyrdxlP-dep_Trfase_major"/>
</dbReference>
<dbReference type="CDD" id="cd00609">
    <property type="entry name" value="AAT_like"/>
    <property type="match status" value="1"/>
</dbReference>
<name>A0ABZ2SIZ3_9ENTE</name>
<comment type="similarity">
    <text evidence="5">Belongs to the class-II pyridoxal-phosphate-dependent aminotransferase family. MalY/PatB cystathionine beta-lyase subfamily.</text>
</comment>
<dbReference type="InterPro" id="IPR027619">
    <property type="entry name" value="C-S_lyase_PatB-like"/>
</dbReference>
<dbReference type="Pfam" id="PF00155">
    <property type="entry name" value="Aminotran_1_2"/>
    <property type="match status" value="1"/>
</dbReference>
<dbReference type="Gene3D" id="3.40.640.10">
    <property type="entry name" value="Type I PLP-dependent aspartate aminotransferase-like (Major domain)"/>
    <property type="match status" value="1"/>
</dbReference>
<dbReference type="PANTHER" id="PTHR43525:SF1">
    <property type="entry name" value="PROTEIN MALY"/>
    <property type="match status" value="1"/>
</dbReference>
<feature type="domain" description="Aminotransferase class I/classII large" evidence="6">
    <location>
        <begin position="47"/>
        <end position="387"/>
    </location>
</feature>
<keyword evidence="4" id="KW-0456">Lyase</keyword>
<organism evidence="7 8">
    <name type="scientific">Candidatus Enterococcus lowellii</name>
    <dbReference type="NCBI Taxonomy" id="2230877"/>
    <lineage>
        <taxon>Bacteria</taxon>
        <taxon>Bacillati</taxon>
        <taxon>Bacillota</taxon>
        <taxon>Bacilli</taxon>
        <taxon>Lactobacillales</taxon>
        <taxon>Enterococcaceae</taxon>
        <taxon>Enterococcus</taxon>
    </lineage>
</organism>
<dbReference type="EC" id="4.4.1.13" evidence="2"/>
<evidence type="ECO:0000256" key="1">
    <source>
        <dbReference type="ARBA" id="ARBA00001933"/>
    </source>
</evidence>
<dbReference type="InterPro" id="IPR004839">
    <property type="entry name" value="Aminotransferase_I/II_large"/>
</dbReference>
<dbReference type="Gene3D" id="3.90.1150.10">
    <property type="entry name" value="Aspartate Aminotransferase, domain 1"/>
    <property type="match status" value="1"/>
</dbReference>
<dbReference type="InterPro" id="IPR015424">
    <property type="entry name" value="PyrdxlP-dep_Trfase"/>
</dbReference>
<protein>
    <recommendedName>
        <fullName evidence="2">cysteine-S-conjugate beta-lyase</fullName>
        <ecNumber evidence="2">4.4.1.13</ecNumber>
    </recommendedName>
</protein>
<proteinExistence type="inferred from homology"/>
<reference evidence="7 8" key="1">
    <citation type="submission" date="2021-03" db="EMBL/GenBank/DDBJ databases">
        <authorList>
            <person name="Gilmore M.S."/>
            <person name="Schwartzman J."/>
            <person name="Van Tyne D."/>
            <person name="Martin M."/>
            <person name="Earl A.M."/>
            <person name="Manson A.L."/>
            <person name="Straub T."/>
            <person name="Salamzade R."/>
            <person name="Saavedra J."/>
            <person name="Lebreton F."/>
            <person name="Prichula J."/>
            <person name="Schaufler K."/>
            <person name="Gaca A."/>
            <person name="Sgardioli B."/>
            <person name="Wagenaar J."/>
            <person name="Strong T."/>
        </authorList>
    </citation>
    <scope>NUCLEOTIDE SEQUENCE [LARGE SCALE GENOMIC DNA]</scope>
    <source>
        <strain evidence="7 8">DIV2402</strain>
    </source>
</reference>
<comment type="cofactor">
    <cofactor evidence="1">
        <name>pyridoxal 5'-phosphate</name>
        <dbReference type="ChEBI" id="CHEBI:597326"/>
    </cofactor>
</comment>
<gene>
    <name evidence="7" type="ORF">DOK78_000020</name>
</gene>
<keyword evidence="3" id="KW-0663">Pyridoxal phosphate</keyword>
<dbReference type="RefSeq" id="WP_207871630.1">
    <property type="nucleotide sequence ID" value="NZ_CP147251.1"/>
</dbReference>
<dbReference type="InterPro" id="IPR015422">
    <property type="entry name" value="PyrdxlP-dep_Trfase_small"/>
</dbReference>
<dbReference type="InterPro" id="IPR051798">
    <property type="entry name" value="Class-II_PLP-Dep_Aminotrans"/>
</dbReference>
<dbReference type="EMBL" id="CP147251">
    <property type="protein sequence ID" value="WYJ75445.1"/>
    <property type="molecule type" value="Genomic_DNA"/>
</dbReference>
<evidence type="ECO:0000313" key="8">
    <source>
        <dbReference type="Proteomes" id="UP000664701"/>
    </source>
</evidence>
<evidence type="ECO:0000313" key="7">
    <source>
        <dbReference type="EMBL" id="WYJ75445.1"/>
    </source>
</evidence>
<dbReference type="SUPFAM" id="SSF53383">
    <property type="entry name" value="PLP-dependent transferases"/>
    <property type="match status" value="1"/>
</dbReference>
<evidence type="ECO:0000256" key="4">
    <source>
        <dbReference type="ARBA" id="ARBA00023239"/>
    </source>
</evidence>
<evidence type="ECO:0000259" key="6">
    <source>
        <dbReference type="Pfam" id="PF00155"/>
    </source>
</evidence>
<evidence type="ECO:0000256" key="2">
    <source>
        <dbReference type="ARBA" id="ARBA00012224"/>
    </source>
</evidence>
<dbReference type="PANTHER" id="PTHR43525">
    <property type="entry name" value="PROTEIN MALY"/>
    <property type="match status" value="1"/>
</dbReference>
<keyword evidence="8" id="KW-1185">Reference proteome</keyword>
<reference evidence="7 8" key="2">
    <citation type="submission" date="2024-03" db="EMBL/GenBank/DDBJ databases">
        <title>The Genome Sequence of Enterococcus sp. DIV2402.</title>
        <authorList>
            <consortium name="The Broad Institute Genomics Platform"/>
            <consortium name="The Broad Institute Microbial Omics Core"/>
            <consortium name="The Broad Institute Genomic Center for Infectious Diseases"/>
            <person name="Earl A."/>
            <person name="Manson A."/>
            <person name="Gilmore M."/>
            <person name="Schwartman J."/>
            <person name="Shea T."/>
            <person name="Abouelleil A."/>
            <person name="Cao P."/>
            <person name="Chapman S."/>
            <person name="Cusick C."/>
            <person name="Young S."/>
            <person name="Neafsey D."/>
            <person name="Nusbaum C."/>
            <person name="Birren B."/>
        </authorList>
    </citation>
    <scope>NUCLEOTIDE SEQUENCE [LARGE SCALE GENOMIC DNA]</scope>
    <source>
        <strain evidence="7 8">DIV2402</strain>
    </source>
</reference>